<dbReference type="Proteomes" id="UP001174934">
    <property type="component" value="Unassembled WGS sequence"/>
</dbReference>
<feature type="region of interest" description="Disordered" evidence="1">
    <location>
        <begin position="43"/>
        <end position="196"/>
    </location>
</feature>
<evidence type="ECO:0000256" key="1">
    <source>
        <dbReference type="SAM" id="MobiDB-lite"/>
    </source>
</evidence>
<gene>
    <name evidence="2" type="ORF">B0T17DRAFT_509681</name>
</gene>
<feature type="compositionally biased region" description="Basic and acidic residues" evidence="1">
    <location>
        <begin position="112"/>
        <end position="135"/>
    </location>
</feature>
<comment type="caution">
    <text evidence="2">The sequence shown here is derived from an EMBL/GenBank/DDBJ whole genome shotgun (WGS) entry which is preliminary data.</text>
</comment>
<evidence type="ECO:0000313" key="3">
    <source>
        <dbReference type="Proteomes" id="UP001174934"/>
    </source>
</evidence>
<sequence>MDCYVVMASALAMLATDEKETKETIAMRQRAAPARYIATLRDESGYPSSNLSDKGPWEWSGKSPSSPTEAAGVEADGHHGGDSWRGGLALGWPSTGPPELSTIRSRYQTRLEGGDGHMRDARYRVTRSGRPESRKRSLKNLLGNGARHGSSASSGGPGMRQSYPCNPSVDRWGSSGRSPYTPSSYAEQRQKGGLTSGRAGVIVSRCRLCPGPKPPISISTCKAIVRRWLVGFVIC</sequence>
<organism evidence="2 3">
    <name type="scientific">Bombardia bombarda</name>
    <dbReference type="NCBI Taxonomy" id="252184"/>
    <lineage>
        <taxon>Eukaryota</taxon>
        <taxon>Fungi</taxon>
        <taxon>Dikarya</taxon>
        <taxon>Ascomycota</taxon>
        <taxon>Pezizomycotina</taxon>
        <taxon>Sordariomycetes</taxon>
        <taxon>Sordariomycetidae</taxon>
        <taxon>Sordariales</taxon>
        <taxon>Lasiosphaeriaceae</taxon>
        <taxon>Bombardia</taxon>
    </lineage>
</organism>
<dbReference type="AlphaFoldDB" id="A0AA39WMG6"/>
<proteinExistence type="predicted"/>
<name>A0AA39WMG6_9PEZI</name>
<feature type="compositionally biased region" description="Polar residues" evidence="1">
    <location>
        <begin position="175"/>
        <end position="187"/>
    </location>
</feature>
<feature type="compositionally biased region" description="Low complexity" evidence="1">
    <location>
        <begin position="143"/>
        <end position="154"/>
    </location>
</feature>
<keyword evidence="3" id="KW-1185">Reference proteome</keyword>
<evidence type="ECO:0000313" key="2">
    <source>
        <dbReference type="EMBL" id="KAK0618123.1"/>
    </source>
</evidence>
<accession>A0AA39WMG6</accession>
<reference evidence="2" key="1">
    <citation type="submission" date="2023-06" db="EMBL/GenBank/DDBJ databases">
        <title>Genome-scale phylogeny and comparative genomics of the fungal order Sordariales.</title>
        <authorList>
            <consortium name="Lawrence Berkeley National Laboratory"/>
            <person name="Hensen N."/>
            <person name="Bonometti L."/>
            <person name="Westerberg I."/>
            <person name="Brannstrom I.O."/>
            <person name="Guillou S."/>
            <person name="Cros-Aarteil S."/>
            <person name="Calhoun S."/>
            <person name="Haridas S."/>
            <person name="Kuo A."/>
            <person name="Mondo S."/>
            <person name="Pangilinan J."/>
            <person name="Riley R."/>
            <person name="LaButti K."/>
            <person name="Andreopoulos B."/>
            <person name="Lipzen A."/>
            <person name="Chen C."/>
            <person name="Yanf M."/>
            <person name="Daum C."/>
            <person name="Ng V."/>
            <person name="Clum A."/>
            <person name="Steindorff A."/>
            <person name="Ohm R."/>
            <person name="Martin F."/>
            <person name="Silar P."/>
            <person name="Natvig D."/>
            <person name="Lalanne C."/>
            <person name="Gautier V."/>
            <person name="Ament-velasquez S.L."/>
            <person name="Kruys A."/>
            <person name="Hutchinson M.I."/>
            <person name="Powell A.J."/>
            <person name="Barry K."/>
            <person name="Miller A.N."/>
            <person name="Grigoriev I.V."/>
            <person name="Debuchy R."/>
            <person name="Gladieux P."/>
            <person name="Thoren M.H."/>
            <person name="Johannesson H."/>
        </authorList>
    </citation>
    <scope>NUCLEOTIDE SEQUENCE</scope>
    <source>
        <strain evidence="2">SMH3391-2</strain>
    </source>
</reference>
<dbReference type="EMBL" id="JAULSR010000005">
    <property type="protein sequence ID" value="KAK0618123.1"/>
    <property type="molecule type" value="Genomic_DNA"/>
</dbReference>
<protein>
    <submittedName>
        <fullName evidence="2">Uncharacterized protein</fullName>
    </submittedName>
</protein>